<evidence type="ECO:0000313" key="3">
    <source>
        <dbReference type="Proteomes" id="UP001201812"/>
    </source>
</evidence>
<organism evidence="2 3">
    <name type="scientific">Ditylenchus destructor</name>
    <dbReference type="NCBI Taxonomy" id="166010"/>
    <lineage>
        <taxon>Eukaryota</taxon>
        <taxon>Metazoa</taxon>
        <taxon>Ecdysozoa</taxon>
        <taxon>Nematoda</taxon>
        <taxon>Chromadorea</taxon>
        <taxon>Rhabditida</taxon>
        <taxon>Tylenchina</taxon>
        <taxon>Tylenchomorpha</taxon>
        <taxon>Sphaerularioidea</taxon>
        <taxon>Anguinidae</taxon>
        <taxon>Anguininae</taxon>
        <taxon>Ditylenchus</taxon>
    </lineage>
</organism>
<dbReference type="AlphaFoldDB" id="A0AAD4N2A5"/>
<sequence length="75" mass="8589">MPRKHQTGPPTHPDPNNSQIHLQRNQRPHWRGGELRGVVFERDQIVGRFHDGNTGADPFKGWLLSSWKGLKSAVR</sequence>
<proteinExistence type="predicted"/>
<gene>
    <name evidence="2" type="ORF">DdX_09251</name>
</gene>
<comment type="caution">
    <text evidence="2">The sequence shown here is derived from an EMBL/GenBank/DDBJ whole genome shotgun (WGS) entry which is preliminary data.</text>
</comment>
<name>A0AAD4N2A5_9BILA</name>
<dbReference type="Proteomes" id="UP001201812">
    <property type="component" value="Unassembled WGS sequence"/>
</dbReference>
<keyword evidence="3" id="KW-1185">Reference proteome</keyword>
<dbReference type="EMBL" id="JAKKPZ010000016">
    <property type="protein sequence ID" value="KAI1713178.1"/>
    <property type="molecule type" value="Genomic_DNA"/>
</dbReference>
<evidence type="ECO:0000256" key="1">
    <source>
        <dbReference type="SAM" id="MobiDB-lite"/>
    </source>
</evidence>
<evidence type="ECO:0000313" key="2">
    <source>
        <dbReference type="EMBL" id="KAI1713178.1"/>
    </source>
</evidence>
<protein>
    <submittedName>
        <fullName evidence="2">Uncharacterized protein</fullName>
    </submittedName>
</protein>
<feature type="region of interest" description="Disordered" evidence="1">
    <location>
        <begin position="1"/>
        <end position="20"/>
    </location>
</feature>
<reference evidence="2" key="1">
    <citation type="submission" date="2022-01" db="EMBL/GenBank/DDBJ databases">
        <title>Genome Sequence Resource for Two Populations of Ditylenchus destructor, the Migratory Endoparasitic Phytonematode.</title>
        <authorList>
            <person name="Zhang H."/>
            <person name="Lin R."/>
            <person name="Xie B."/>
        </authorList>
    </citation>
    <scope>NUCLEOTIDE SEQUENCE</scope>
    <source>
        <strain evidence="2">BazhouSP</strain>
    </source>
</reference>
<accession>A0AAD4N2A5</accession>